<evidence type="ECO:0000259" key="1">
    <source>
        <dbReference type="Pfam" id="PF07589"/>
    </source>
</evidence>
<dbReference type="AlphaFoldDB" id="A0A4Y1YLX0"/>
<proteinExistence type="predicted"/>
<sequence length="382" mass="39899">MTKGLDVKRANNLTTSANAFLVITLALGQPAQADELILGGNQTINNDTDVSTIVIGNAGTGITGGNGNLTVNNGARLTNFDANAPTPPQKINGVEYHYESSYLGLNSNTAGTATVTGQDTLWDNSGGELHIGHQGQGTLTIEAGGNILSDQSYIGYTTGSQGTATITGADSFWDNVNLYIGGSASGAAGQGELIINDGATVSAFDGTIIWSTGRLAAQGGVLDGDVTNYGHISPGNLDNPAGVLTITGDLTLASTSTLALNIFDPTHYDQLLIDGNFIINGLLELDFSNFTPSATETTYDLIHIGNGIIGAWDNFNLHISTGFDTSLLSYSIIASNHTGYDQMLRLTIAENSIPVPEPASILLIGLAGLIMQWQRRRNQSAY</sequence>
<keyword evidence="3" id="KW-1185">Reference proteome</keyword>
<dbReference type="InterPro" id="IPR030895">
    <property type="entry name" value="T5SS_PEPC_rpt"/>
</dbReference>
<dbReference type="EMBL" id="AP019755">
    <property type="protein sequence ID" value="BBL35132.1"/>
    <property type="molecule type" value="Genomic_DNA"/>
</dbReference>
<dbReference type="Pfam" id="PF07589">
    <property type="entry name" value="PEP-CTERM"/>
    <property type="match status" value="1"/>
</dbReference>
<name>A0A4Y1YLX0_9PROT</name>
<dbReference type="InterPro" id="IPR013424">
    <property type="entry name" value="Ice-binding_C"/>
</dbReference>
<evidence type="ECO:0000313" key="3">
    <source>
        <dbReference type="Proteomes" id="UP000316473"/>
    </source>
</evidence>
<reference evidence="2 3" key="1">
    <citation type="submission" date="2019-06" db="EMBL/GenBank/DDBJ databases">
        <title>Nitrosomonas stercoris KYUHI-S whole genome shotgun sequence.</title>
        <authorList>
            <person name="Nakagawa T."/>
            <person name="Tsuchiya Y."/>
            <person name="Takahashi R."/>
        </authorList>
    </citation>
    <scope>NUCLEOTIDE SEQUENCE [LARGE SCALE GENOMIC DNA]</scope>
    <source>
        <strain evidence="2 3">KYUHI-S</strain>
    </source>
</reference>
<protein>
    <recommendedName>
        <fullName evidence="1">Ice-binding protein C-terminal domain-containing protein</fullName>
    </recommendedName>
</protein>
<gene>
    <name evidence="2" type="ORF">Nstercoris_01389</name>
</gene>
<dbReference type="Proteomes" id="UP000316473">
    <property type="component" value="Chromosome"/>
</dbReference>
<dbReference type="KEGG" id="nst:Nstercoris_01389"/>
<dbReference type="NCBIfam" id="TIGR01731">
    <property type="entry name" value="fil_hemag_20aa"/>
    <property type="match status" value="1"/>
</dbReference>
<dbReference type="NCBIfam" id="TIGR02595">
    <property type="entry name" value="PEP_CTERM"/>
    <property type="match status" value="1"/>
</dbReference>
<organism evidence="2 3">
    <name type="scientific">Nitrosomonas stercoris</name>
    <dbReference type="NCBI Taxonomy" id="1444684"/>
    <lineage>
        <taxon>Bacteria</taxon>
        <taxon>Pseudomonadati</taxon>
        <taxon>Pseudomonadota</taxon>
        <taxon>Betaproteobacteria</taxon>
        <taxon>Nitrosomonadales</taxon>
        <taxon>Nitrosomonadaceae</taxon>
        <taxon>Nitrosomonas</taxon>
    </lineage>
</organism>
<evidence type="ECO:0000313" key="2">
    <source>
        <dbReference type="EMBL" id="BBL35132.1"/>
    </source>
</evidence>
<accession>A0A4Y1YLX0</accession>
<dbReference type="InterPro" id="IPR010069">
    <property type="entry name" value="CdiA_FHA1_rpt"/>
</dbReference>
<dbReference type="InterPro" id="IPR011050">
    <property type="entry name" value="Pectin_lyase_fold/virulence"/>
</dbReference>
<dbReference type="SUPFAM" id="SSF51126">
    <property type="entry name" value="Pectin lyase-like"/>
    <property type="match status" value="1"/>
</dbReference>
<feature type="domain" description="Ice-binding protein C-terminal" evidence="1">
    <location>
        <begin position="354"/>
        <end position="376"/>
    </location>
</feature>
<dbReference type="NCBIfam" id="TIGR04393">
    <property type="entry name" value="rpt_T5SS_PEPC"/>
    <property type="match status" value="2"/>
</dbReference>